<evidence type="ECO:0000313" key="3">
    <source>
        <dbReference type="Proteomes" id="UP001059745"/>
    </source>
</evidence>
<feature type="transmembrane region" description="Helical" evidence="1">
    <location>
        <begin position="139"/>
        <end position="157"/>
    </location>
</feature>
<keyword evidence="1" id="KW-0812">Transmembrane</keyword>
<dbReference type="EMBL" id="CP104215">
    <property type="protein sequence ID" value="UWX74064.1"/>
    <property type="molecule type" value="Genomic_DNA"/>
</dbReference>
<protein>
    <recommendedName>
        <fullName evidence="4">Transmembrane protein</fullName>
    </recommendedName>
</protein>
<accession>A0AB38U249</accession>
<sequence length="183" mass="19529">MQPTREQAAQALQEIEAVGGHSRRLHRYAHTAPILTLWGWIWLLGFGLGESWPGVAGLAWIPLNLAGIAGSLYLARRGRAARTAATTWRWLSSILAILAFYLAVLALFPTASARQSAALIALIVALAYGLAGLWFGARFAVAGAALAALTLGGYLLLPAHFMLWMALLGGGALMLAGTWLRRV</sequence>
<proteinExistence type="predicted"/>
<dbReference type="Proteomes" id="UP001059745">
    <property type="component" value="Chromosome 2"/>
</dbReference>
<keyword evidence="1" id="KW-1133">Transmembrane helix</keyword>
<feature type="transmembrane region" description="Helical" evidence="1">
    <location>
        <begin position="55"/>
        <end position="75"/>
    </location>
</feature>
<feature type="transmembrane region" description="Helical" evidence="1">
    <location>
        <begin position="163"/>
        <end position="180"/>
    </location>
</feature>
<reference evidence="2" key="1">
    <citation type="submission" date="2022-09" db="EMBL/GenBank/DDBJ databases">
        <title>Genomic of Burkholderia gladioli.</title>
        <authorList>
            <person name="Wu H."/>
        </authorList>
    </citation>
    <scope>NUCLEOTIDE SEQUENCE</scope>
    <source>
        <strain evidence="2">ZN-S4</strain>
    </source>
</reference>
<evidence type="ECO:0008006" key="4">
    <source>
        <dbReference type="Google" id="ProtNLM"/>
    </source>
</evidence>
<dbReference type="AlphaFoldDB" id="A0AB38U249"/>
<keyword evidence="1" id="KW-0472">Membrane</keyword>
<gene>
    <name evidence="2" type="ORF">NYZ96_21260</name>
</gene>
<name>A0AB38U249_BURGA</name>
<feature type="transmembrane region" description="Helical" evidence="1">
    <location>
        <begin position="115"/>
        <end position="134"/>
    </location>
</feature>
<organism evidence="2 3">
    <name type="scientific">Burkholderia gladioli</name>
    <name type="common">Pseudomonas marginata</name>
    <name type="synonym">Phytomonas marginata</name>
    <dbReference type="NCBI Taxonomy" id="28095"/>
    <lineage>
        <taxon>Bacteria</taxon>
        <taxon>Pseudomonadati</taxon>
        <taxon>Pseudomonadota</taxon>
        <taxon>Betaproteobacteria</taxon>
        <taxon>Burkholderiales</taxon>
        <taxon>Burkholderiaceae</taxon>
        <taxon>Burkholderia</taxon>
    </lineage>
</organism>
<evidence type="ECO:0000256" key="1">
    <source>
        <dbReference type="SAM" id="Phobius"/>
    </source>
</evidence>
<feature type="transmembrane region" description="Helical" evidence="1">
    <location>
        <begin position="31"/>
        <end position="49"/>
    </location>
</feature>
<evidence type="ECO:0000313" key="2">
    <source>
        <dbReference type="EMBL" id="UWX74064.1"/>
    </source>
</evidence>
<feature type="transmembrane region" description="Helical" evidence="1">
    <location>
        <begin position="87"/>
        <end position="109"/>
    </location>
</feature>
<dbReference type="RefSeq" id="WP_124083558.1">
    <property type="nucleotide sequence ID" value="NZ_CADEPT010000003.1"/>
</dbReference>